<evidence type="ECO:0000313" key="1">
    <source>
        <dbReference type="EMBL" id="DAF93628.1"/>
    </source>
</evidence>
<sequence>MRHEIITDEATAARLLKLMERCGIKTTQELMSYATATLEWAVDESERGHVVAAIDRKQNTFVAHEMPLLETIRKRAH</sequence>
<accession>A0A8S5UGR5</accession>
<dbReference type="EMBL" id="BK016086">
    <property type="protein sequence ID" value="DAF93628.1"/>
    <property type="molecule type" value="Genomic_DNA"/>
</dbReference>
<protein>
    <submittedName>
        <fullName evidence="1">Uncharacterized protein</fullName>
    </submittedName>
</protein>
<proteinExistence type="predicted"/>
<reference evidence="1" key="1">
    <citation type="journal article" date="2021" name="Proc. Natl. Acad. Sci. U.S.A.">
        <title>A Catalog of Tens of Thousands of Viruses from Human Metagenomes Reveals Hidden Associations with Chronic Diseases.</title>
        <authorList>
            <person name="Tisza M.J."/>
            <person name="Buck C.B."/>
        </authorList>
    </citation>
    <scope>NUCLEOTIDE SEQUENCE</scope>
    <source>
        <strain evidence="1">Ctshb19</strain>
    </source>
</reference>
<organism evidence="1">
    <name type="scientific">Myoviridae sp. ctshb19</name>
    <dbReference type="NCBI Taxonomy" id="2825194"/>
    <lineage>
        <taxon>Viruses</taxon>
        <taxon>Duplodnaviria</taxon>
        <taxon>Heunggongvirae</taxon>
        <taxon>Uroviricota</taxon>
        <taxon>Caudoviricetes</taxon>
    </lineage>
</organism>
<name>A0A8S5UGR5_9CAUD</name>